<sequence length="161" mass="17273">MTSSYIFLTPPGSADTRLDETRTIRDGFTWLGFLFPWAWLLVHRLWLYAIAAFLLQAVGGGLMDQPGLWPAGMAMTLGVNLLVGLEGQNLRLRNLAAKGWTEDQLVAADTLGIAEDVYFAGKAGIAENVDAAAPDWQNKAGPGGRHGHATSLGLFGFDGGR</sequence>
<evidence type="ECO:0000313" key="2">
    <source>
        <dbReference type="EMBL" id="SCB61424.1"/>
    </source>
</evidence>
<keyword evidence="1" id="KW-0472">Membrane</keyword>
<organism evidence="2 3">
    <name type="scientific">Rhizobium aethiopicum</name>
    <dbReference type="NCBI Taxonomy" id="1138170"/>
    <lineage>
        <taxon>Bacteria</taxon>
        <taxon>Pseudomonadati</taxon>
        <taxon>Pseudomonadota</taxon>
        <taxon>Alphaproteobacteria</taxon>
        <taxon>Hyphomicrobiales</taxon>
        <taxon>Rhizobiaceae</taxon>
        <taxon>Rhizobium/Agrobacterium group</taxon>
        <taxon>Rhizobium</taxon>
    </lineage>
</organism>
<feature type="transmembrane region" description="Helical" evidence="1">
    <location>
        <begin position="30"/>
        <end position="55"/>
    </location>
</feature>
<feature type="transmembrane region" description="Helical" evidence="1">
    <location>
        <begin position="67"/>
        <end position="85"/>
    </location>
</feature>
<dbReference type="Proteomes" id="UP000198723">
    <property type="component" value="Unassembled WGS sequence"/>
</dbReference>
<dbReference type="STRING" id="1138170.GA0061105_11813"/>
<name>A0A1C3YAL5_9HYPH</name>
<dbReference type="AlphaFoldDB" id="A0A1C3YAL5"/>
<evidence type="ECO:0008006" key="4">
    <source>
        <dbReference type="Google" id="ProtNLM"/>
    </source>
</evidence>
<accession>A0A1C3YAL5</accession>
<keyword evidence="1" id="KW-0812">Transmembrane</keyword>
<protein>
    <recommendedName>
        <fullName evidence="4">DUF2628 domain-containing protein</fullName>
    </recommendedName>
</protein>
<evidence type="ECO:0000313" key="3">
    <source>
        <dbReference type="Proteomes" id="UP000198723"/>
    </source>
</evidence>
<gene>
    <name evidence="2" type="ORF">GA0061105_11813</name>
</gene>
<evidence type="ECO:0000256" key="1">
    <source>
        <dbReference type="SAM" id="Phobius"/>
    </source>
</evidence>
<dbReference type="RefSeq" id="WP_092753915.1">
    <property type="nucleotide sequence ID" value="NZ_FMAJ01000018.1"/>
</dbReference>
<dbReference type="InterPro" id="IPR024399">
    <property type="entry name" value="DUF2628"/>
</dbReference>
<reference evidence="2 3" key="1">
    <citation type="submission" date="2016-08" db="EMBL/GenBank/DDBJ databases">
        <authorList>
            <person name="Seilhamer J.J."/>
        </authorList>
    </citation>
    <scope>NUCLEOTIDE SEQUENCE [LARGE SCALE GENOMIC DNA]</scope>
    <source>
        <strain evidence="2 3">HBR26</strain>
    </source>
</reference>
<proteinExistence type="predicted"/>
<dbReference type="Pfam" id="PF10947">
    <property type="entry name" value="DUF2628"/>
    <property type="match status" value="1"/>
</dbReference>
<dbReference type="EMBL" id="FMAJ01000018">
    <property type="protein sequence ID" value="SCB61424.1"/>
    <property type="molecule type" value="Genomic_DNA"/>
</dbReference>
<keyword evidence="1" id="KW-1133">Transmembrane helix</keyword>